<feature type="domain" description="KilA/APSES-type HTH DNA-binding" evidence="1">
    <location>
        <begin position="23"/>
        <end position="75"/>
    </location>
</feature>
<protein>
    <recommendedName>
        <fullName evidence="1">KilA/APSES-type HTH DNA-binding domain-containing protein</fullName>
    </recommendedName>
</protein>
<dbReference type="InterPro" id="IPR018004">
    <property type="entry name" value="KilA/APSES_HTH"/>
</dbReference>
<evidence type="ECO:0000313" key="2">
    <source>
        <dbReference type="EMBL" id="KAA6397773.1"/>
    </source>
</evidence>
<sequence length="97" mass="11338">MEEQTAATQQITSNNETFTLGTYMMFEIIIREKDGYVNATKLVAIINEREDTNKHFKTITQSTMYREYKQYLNNKVAGTFSSQQILDYQLINNYGMT</sequence>
<comment type="caution">
    <text evidence="2">The sequence shown here is derived from an EMBL/GenBank/DDBJ whole genome shotgun (WGS) entry which is preliminary data.</text>
</comment>
<name>A0A5J4WSI8_9EUKA</name>
<reference evidence="2 3" key="1">
    <citation type="submission" date="2019-03" db="EMBL/GenBank/DDBJ databases">
        <title>Single cell metagenomics reveals metabolic interactions within the superorganism composed of flagellate Streblomastix strix and complex community of Bacteroidetes bacteria on its surface.</title>
        <authorList>
            <person name="Treitli S.C."/>
            <person name="Kolisko M."/>
            <person name="Husnik F."/>
            <person name="Keeling P."/>
            <person name="Hampl V."/>
        </authorList>
    </citation>
    <scope>NUCLEOTIDE SEQUENCE [LARGE SCALE GENOMIC DNA]</scope>
    <source>
        <strain evidence="2">ST1C</strain>
    </source>
</reference>
<gene>
    <name evidence="2" type="ORF">EZS28_006699</name>
</gene>
<dbReference type="Pfam" id="PF04383">
    <property type="entry name" value="KilA-N"/>
    <property type="match status" value="1"/>
</dbReference>
<dbReference type="EMBL" id="SNRW01001106">
    <property type="protein sequence ID" value="KAA6397773.1"/>
    <property type="molecule type" value="Genomic_DNA"/>
</dbReference>
<organism evidence="2 3">
    <name type="scientific">Streblomastix strix</name>
    <dbReference type="NCBI Taxonomy" id="222440"/>
    <lineage>
        <taxon>Eukaryota</taxon>
        <taxon>Metamonada</taxon>
        <taxon>Preaxostyla</taxon>
        <taxon>Oxymonadida</taxon>
        <taxon>Streblomastigidae</taxon>
        <taxon>Streblomastix</taxon>
    </lineage>
</organism>
<accession>A0A5J4WSI8</accession>
<dbReference type="Proteomes" id="UP000324800">
    <property type="component" value="Unassembled WGS sequence"/>
</dbReference>
<evidence type="ECO:0000313" key="3">
    <source>
        <dbReference type="Proteomes" id="UP000324800"/>
    </source>
</evidence>
<dbReference type="AlphaFoldDB" id="A0A5J4WSI8"/>
<proteinExistence type="predicted"/>
<evidence type="ECO:0000259" key="1">
    <source>
        <dbReference type="Pfam" id="PF04383"/>
    </source>
</evidence>